<keyword evidence="11" id="KW-1185">Reference proteome</keyword>
<dbReference type="Pfam" id="PF04889">
    <property type="entry name" value="Cwf_Cwc_15"/>
    <property type="match status" value="1"/>
</dbReference>
<dbReference type="GO" id="GO:0030182">
    <property type="term" value="P:neuron differentiation"/>
    <property type="evidence" value="ECO:0007669"/>
    <property type="project" value="TreeGrafter"/>
</dbReference>
<keyword evidence="7" id="KW-0175">Coiled coil</keyword>
<dbReference type="PROSITE" id="PS00455">
    <property type="entry name" value="AMP_BINDING"/>
    <property type="match status" value="1"/>
</dbReference>
<dbReference type="Proteomes" id="UP001187315">
    <property type="component" value="Unassembled WGS sequence"/>
</dbReference>
<feature type="region of interest" description="Disordered" evidence="8">
    <location>
        <begin position="1"/>
        <end position="125"/>
    </location>
</feature>
<dbReference type="InterPro" id="IPR020845">
    <property type="entry name" value="AMP-binding_CS"/>
</dbReference>
<sequence>MTTAARPTFEPARGGRGKGEGDLSALSKQYSSRDLPGHTKIKYRQPTQDAPEEVRARDFRRELEERERAVVKNRERGAREHTSSSSSSSSSKRPRLDQIPAANLDADDPLTDEDEDSDSASDSDDDTAALLAELEKIKKERAEEQERKEREQKAEEERIRMENILSGNPLLNLAGQQTQTQNTFRVKRRWDDDVVFKNCAKGVDESQWTSEIACSRVMAECVRACSVSGRPEGPYRAVQCVKHLVQQEFEGVDTLDKLFRYAVDRFTHLPCVGSREVISCDNETQPDGKVFQKLVLGQYKWKSYEEVDNQVNFLGKGLYALGQRSQSSIAIFCETREEWMITAQACFRFNYPLVTLYATLGEDGVTFGLNQCGATHLITSKELLETKLKVVLPDIVGLKHVIYVGSGSVSVEDYPQSLSIHSLQEVIELGEKPENLNVQFVAPSPSDLAVVMYTSGSTGRPKGVMMHHSNLIAGMAGQCQRIPGLGPEDAYIGYLPLAHVLELTAEMSCLSHGCRIGYSSPHTLSDQSSKVKRGCKGDCTVLKPTLIAAVPEIMDRIYKNVMNKVAEMSTFQRVLFNMAYKYKIQQLEHGADTPICNMLVFKRVSMLLGGCVRLMLSGGAPLSPDTHCFIKACFCPVGIGYGLTETCGAATISEFSDYTTRRVGAPLICSELKLRDWPEGGYTCQDKPHPRGEILIGGPNVAMGYYGSEDEVESGEFWVDEDGQHWFCTGDVGEIHPDGCLQIIDRKKDLVKLQAGEYVSLAKVEAALKNCPLIDNICVYANSNQNYIIGFVVPNQKQLTAVANQNGIKGKWEEICTHATLEQEVLKAIKEAATMNKLQRFEVPMKVCLSSQVWTPETGLVTDAFKLKRKELQTHYKHDIERMYGAK</sequence>
<dbReference type="GO" id="GO:0005783">
    <property type="term" value="C:endoplasmic reticulum"/>
    <property type="evidence" value="ECO:0007669"/>
    <property type="project" value="TreeGrafter"/>
</dbReference>
<name>A0AA88J4R0_TACVA</name>
<dbReference type="GO" id="GO:0047676">
    <property type="term" value="F:arachidonate-CoA ligase activity"/>
    <property type="evidence" value="ECO:0007669"/>
    <property type="project" value="TreeGrafter"/>
</dbReference>
<dbReference type="Pfam" id="PF00501">
    <property type="entry name" value="AMP-binding"/>
    <property type="match status" value="1"/>
</dbReference>
<feature type="domain" description="AMP-dependent synthetase/ligase" evidence="9">
    <location>
        <begin position="290"/>
        <end position="706"/>
    </location>
</feature>
<reference evidence="10" key="1">
    <citation type="submission" date="2023-08" db="EMBL/GenBank/DDBJ databases">
        <title>Pelteobagrus vachellii genome.</title>
        <authorList>
            <person name="Liu H."/>
        </authorList>
    </citation>
    <scope>NUCLEOTIDE SEQUENCE</scope>
    <source>
        <strain evidence="10">PRFRI_2022a</strain>
        <tissue evidence="10">Muscle</tissue>
    </source>
</reference>
<evidence type="ECO:0000256" key="8">
    <source>
        <dbReference type="SAM" id="MobiDB-lite"/>
    </source>
</evidence>
<dbReference type="GO" id="GO:0005886">
    <property type="term" value="C:plasma membrane"/>
    <property type="evidence" value="ECO:0007669"/>
    <property type="project" value="TreeGrafter"/>
</dbReference>
<evidence type="ECO:0000256" key="6">
    <source>
        <dbReference type="ARBA" id="ARBA00026121"/>
    </source>
</evidence>
<organism evidence="10 11">
    <name type="scientific">Tachysurus vachellii</name>
    <name type="common">Darkbarbel catfish</name>
    <name type="synonym">Pelteobagrus vachellii</name>
    <dbReference type="NCBI Taxonomy" id="175792"/>
    <lineage>
        <taxon>Eukaryota</taxon>
        <taxon>Metazoa</taxon>
        <taxon>Chordata</taxon>
        <taxon>Craniata</taxon>
        <taxon>Vertebrata</taxon>
        <taxon>Euteleostomi</taxon>
        <taxon>Actinopterygii</taxon>
        <taxon>Neopterygii</taxon>
        <taxon>Teleostei</taxon>
        <taxon>Ostariophysi</taxon>
        <taxon>Siluriformes</taxon>
        <taxon>Bagridae</taxon>
        <taxon>Tachysurus</taxon>
    </lineage>
</organism>
<keyword evidence="3" id="KW-0276">Fatty acid metabolism</keyword>
<evidence type="ECO:0000256" key="3">
    <source>
        <dbReference type="ARBA" id="ARBA00022832"/>
    </source>
</evidence>
<evidence type="ECO:0000313" key="11">
    <source>
        <dbReference type="Proteomes" id="UP001187315"/>
    </source>
</evidence>
<feature type="compositionally biased region" description="Acidic residues" evidence="8">
    <location>
        <begin position="105"/>
        <end position="125"/>
    </location>
</feature>
<evidence type="ECO:0000256" key="4">
    <source>
        <dbReference type="ARBA" id="ARBA00023098"/>
    </source>
</evidence>
<keyword evidence="4" id="KW-0443">Lipid metabolism</keyword>
<dbReference type="PANTHER" id="PTHR43272">
    <property type="entry name" value="LONG-CHAIN-FATTY-ACID--COA LIGASE"/>
    <property type="match status" value="1"/>
</dbReference>
<dbReference type="AlphaFoldDB" id="A0AA88J4R0"/>
<proteinExistence type="inferred from homology"/>
<dbReference type="GO" id="GO:0035336">
    <property type="term" value="P:long-chain fatty-acyl-CoA metabolic process"/>
    <property type="evidence" value="ECO:0007669"/>
    <property type="project" value="TreeGrafter"/>
</dbReference>
<evidence type="ECO:0000259" key="9">
    <source>
        <dbReference type="Pfam" id="PF00501"/>
    </source>
</evidence>
<evidence type="ECO:0000256" key="2">
    <source>
        <dbReference type="ARBA" id="ARBA00022598"/>
    </source>
</evidence>
<dbReference type="SUPFAM" id="SSF56801">
    <property type="entry name" value="Acetyl-CoA synthetase-like"/>
    <property type="match status" value="1"/>
</dbReference>
<comment type="similarity">
    <text evidence="1">Belongs to the ATP-dependent AMP-binding enzyme family.</text>
</comment>
<keyword evidence="2" id="KW-0436">Ligase</keyword>
<dbReference type="EC" id="6.2.1.3" evidence="6"/>
<dbReference type="GO" id="GO:0005681">
    <property type="term" value="C:spliceosomal complex"/>
    <property type="evidence" value="ECO:0007669"/>
    <property type="project" value="InterPro"/>
</dbReference>
<dbReference type="Gene3D" id="3.30.300.30">
    <property type="match status" value="1"/>
</dbReference>
<dbReference type="Gene3D" id="3.40.50.12780">
    <property type="entry name" value="N-terminal domain of ligase-like"/>
    <property type="match status" value="1"/>
</dbReference>
<dbReference type="InterPro" id="IPR006973">
    <property type="entry name" value="Cwf_Cwc_15"/>
</dbReference>
<dbReference type="InterPro" id="IPR042099">
    <property type="entry name" value="ANL_N_sf"/>
</dbReference>
<dbReference type="GO" id="GO:0005811">
    <property type="term" value="C:lipid droplet"/>
    <property type="evidence" value="ECO:0007669"/>
    <property type="project" value="TreeGrafter"/>
</dbReference>
<evidence type="ECO:0000256" key="7">
    <source>
        <dbReference type="SAM" id="Coils"/>
    </source>
</evidence>
<accession>A0AA88J4R0</accession>
<comment type="caution">
    <text evidence="10">The sequence shown here is derived from an EMBL/GenBank/DDBJ whole genome shotgun (WGS) entry which is preliminary data.</text>
</comment>
<dbReference type="GO" id="GO:0000398">
    <property type="term" value="P:mRNA splicing, via spliceosome"/>
    <property type="evidence" value="ECO:0007669"/>
    <property type="project" value="InterPro"/>
</dbReference>
<dbReference type="PANTHER" id="PTHR43272:SF22">
    <property type="entry name" value="LONG-CHAIN-FATTY-ACID--COA LIGASE 4"/>
    <property type="match status" value="1"/>
</dbReference>
<feature type="coiled-coil region" evidence="7">
    <location>
        <begin position="127"/>
        <end position="162"/>
    </location>
</feature>
<dbReference type="InterPro" id="IPR000873">
    <property type="entry name" value="AMP-dep_synth/lig_dom"/>
</dbReference>
<evidence type="ECO:0000256" key="1">
    <source>
        <dbReference type="ARBA" id="ARBA00006432"/>
    </source>
</evidence>
<dbReference type="InterPro" id="IPR045851">
    <property type="entry name" value="AMP-bd_C_sf"/>
</dbReference>
<gene>
    <name evidence="10" type="ORF">Q7C36_022995</name>
</gene>
<comment type="catalytic activity">
    <reaction evidence="5">
        <text>a long-chain fatty acid + ATP + CoA = a long-chain fatty acyl-CoA + AMP + diphosphate</text>
        <dbReference type="Rhea" id="RHEA:15421"/>
        <dbReference type="ChEBI" id="CHEBI:30616"/>
        <dbReference type="ChEBI" id="CHEBI:33019"/>
        <dbReference type="ChEBI" id="CHEBI:57287"/>
        <dbReference type="ChEBI" id="CHEBI:57560"/>
        <dbReference type="ChEBI" id="CHEBI:83139"/>
        <dbReference type="ChEBI" id="CHEBI:456215"/>
        <dbReference type="EC" id="6.2.1.3"/>
    </reaction>
    <physiologicalReaction direction="left-to-right" evidence="5">
        <dbReference type="Rhea" id="RHEA:15422"/>
    </physiologicalReaction>
</comment>
<evidence type="ECO:0000313" key="10">
    <source>
        <dbReference type="EMBL" id="KAK2816724.1"/>
    </source>
</evidence>
<evidence type="ECO:0000256" key="5">
    <source>
        <dbReference type="ARBA" id="ARBA00024484"/>
    </source>
</evidence>
<protein>
    <recommendedName>
        <fullName evidence="6">long-chain-fatty-acid--CoA ligase</fullName>
        <ecNumber evidence="6">6.2.1.3</ecNumber>
    </recommendedName>
</protein>
<dbReference type="EMBL" id="JAVHJS010000025">
    <property type="protein sequence ID" value="KAK2816724.1"/>
    <property type="molecule type" value="Genomic_DNA"/>
</dbReference>
<feature type="compositionally biased region" description="Basic and acidic residues" evidence="8">
    <location>
        <begin position="52"/>
        <end position="82"/>
    </location>
</feature>